<evidence type="ECO:0000313" key="3">
    <source>
        <dbReference type="Proteomes" id="UP000189796"/>
    </source>
</evidence>
<protein>
    <submittedName>
        <fullName evidence="2">Uncharacterized protein</fullName>
    </submittedName>
</protein>
<sequence>MALIKTFRSNPPPLPIEEVAEAYQFLQSLCADNSRSHGAELPRRSANPAASPPKYRPFFCFAKPLTTTSRAGGDCITSMSGLDLQQARASEIVSLALCLSSPYFSEGSGGVLSGERRKCVACSNE</sequence>
<dbReference type="OrthoDB" id="9758052at2"/>
<evidence type="ECO:0000313" key="2">
    <source>
        <dbReference type="EMBL" id="SHG11104.1"/>
    </source>
</evidence>
<accession>A0A1M5H582</accession>
<name>A0A1M5H582_9BRAD</name>
<organism evidence="2 3">
    <name type="scientific">Bradyrhizobium erythrophlei</name>
    <dbReference type="NCBI Taxonomy" id="1437360"/>
    <lineage>
        <taxon>Bacteria</taxon>
        <taxon>Pseudomonadati</taxon>
        <taxon>Pseudomonadota</taxon>
        <taxon>Alphaproteobacteria</taxon>
        <taxon>Hyphomicrobiales</taxon>
        <taxon>Nitrobacteraceae</taxon>
        <taxon>Bradyrhizobium</taxon>
    </lineage>
</organism>
<feature type="region of interest" description="Disordered" evidence="1">
    <location>
        <begin position="35"/>
        <end position="54"/>
    </location>
</feature>
<gene>
    <name evidence="2" type="ORF">SAMN05443248_0322</name>
</gene>
<dbReference type="RefSeq" id="WP_079599729.1">
    <property type="nucleotide sequence ID" value="NZ_LT670817.1"/>
</dbReference>
<dbReference type="AlphaFoldDB" id="A0A1M5H582"/>
<evidence type="ECO:0000256" key="1">
    <source>
        <dbReference type="SAM" id="MobiDB-lite"/>
    </source>
</evidence>
<dbReference type="Proteomes" id="UP000189796">
    <property type="component" value="Chromosome I"/>
</dbReference>
<dbReference type="EMBL" id="LT670817">
    <property type="protein sequence ID" value="SHG11104.1"/>
    <property type="molecule type" value="Genomic_DNA"/>
</dbReference>
<proteinExistence type="predicted"/>
<reference evidence="2 3" key="1">
    <citation type="submission" date="2016-11" db="EMBL/GenBank/DDBJ databases">
        <authorList>
            <person name="Jaros S."/>
            <person name="Januszkiewicz K."/>
            <person name="Wedrychowicz H."/>
        </authorList>
    </citation>
    <scope>NUCLEOTIDE SEQUENCE [LARGE SCALE GENOMIC DNA]</scope>
    <source>
        <strain evidence="2 3">GAS138</strain>
    </source>
</reference>